<reference evidence="16" key="1">
    <citation type="journal article" date="2013" name="Nat. Biotechnol.">
        <title>Draft genome sequence of chickpea (Cicer arietinum) provides a resource for trait improvement.</title>
        <authorList>
            <person name="Varshney R.K."/>
            <person name="Song C."/>
            <person name="Saxena R.K."/>
            <person name="Azam S."/>
            <person name="Yu S."/>
            <person name="Sharpe A.G."/>
            <person name="Cannon S."/>
            <person name="Baek J."/>
            <person name="Rosen B.D."/>
            <person name="Tar'an B."/>
            <person name="Millan T."/>
            <person name="Zhang X."/>
            <person name="Ramsay L.D."/>
            <person name="Iwata A."/>
            <person name="Wang Y."/>
            <person name="Nelson W."/>
            <person name="Farmer A.D."/>
            <person name="Gaur P.M."/>
            <person name="Soderlund C."/>
            <person name="Penmetsa R.V."/>
            <person name="Xu C."/>
            <person name="Bharti A.K."/>
            <person name="He W."/>
            <person name="Winter P."/>
            <person name="Zhao S."/>
            <person name="Hane J.K."/>
            <person name="Carrasquilla-Garcia N."/>
            <person name="Condie J.A."/>
            <person name="Upadhyaya H.D."/>
            <person name="Luo M.C."/>
            <person name="Thudi M."/>
            <person name="Gowda C.L."/>
            <person name="Singh N.P."/>
            <person name="Lichtenzveig J."/>
            <person name="Gali K.K."/>
            <person name="Rubio J."/>
            <person name="Nadarajan N."/>
            <person name="Dolezel J."/>
            <person name="Bansal K.C."/>
            <person name="Xu X."/>
            <person name="Edwards D."/>
            <person name="Zhang G."/>
            <person name="Kahl G."/>
            <person name="Gil J."/>
            <person name="Singh K.B."/>
            <person name="Datta S.K."/>
            <person name="Jackson S.A."/>
            <person name="Wang J."/>
            <person name="Cook D.R."/>
        </authorList>
    </citation>
    <scope>NUCLEOTIDE SEQUENCE [LARGE SCALE GENOMIC DNA]</scope>
    <source>
        <strain evidence="16">cv. CDC Frontier</strain>
    </source>
</reference>
<dbReference type="GO" id="GO:0009650">
    <property type="term" value="P:UV protection"/>
    <property type="evidence" value="ECO:0007669"/>
    <property type="project" value="UniProtKB-ARBA"/>
</dbReference>
<dbReference type="RefSeq" id="XP_004492689.1">
    <property type="nucleotide sequence ID" value="XM_004492632.3"/>
</dbReference>
<dbReference type="Gene3D" id="3.40.50.1010">
    <property type="entry name" value="5'-nuclease"/>
    <property type="match status" value="1"/>
</dbReference>
<feature type="region of interest" description="Disordered" evidence="13">
    <location>
        <begin position="528"/>
        <end position="616"/>
    </location>
</feature>
<evidence type="ECO:0000259" key="15">
    <source>
        <dbReference type="SMART" id="SM00485"/>
    </source>
</evidence>
<dbReference type="PRINTS" id="PR00853">
    <property type="entry name" value="XPGRADSUPER"/>
</dbReference>
<keyword evidence="10" id="KW-0539">Nucleus</keyword>
<dbReference type="STRING" id="3827.A0A1S2XPX1"/>
<evidence type="ECO:0000256" key="7">
    <source>
        <dbReference type="ARBA" id="ARBA00022801"/>
    </source>
</evidence>
<dbReference type="FunFam" id="1.10.150.20:FF:000030">
    <property type="entry name" value="Flap endonuclease GEN-like 1"/>
    <property type="match status" value="1"/>
</dbReference>
<dbReference type="Proteomes" id="UP000087171">
    <property type="component" value="Chromosome Ca3"/>
</dbReference>
<dbReference type="PaxDb" id="3827-XP_004492689.1"/>
<organism evidence="16 17">
    <name type="scientific">Cicer arietinum</name>
    <name type="common">Chickpea</name>
    <name type="synonym">Garbanzo</name>
    <dbReference type="NCBI Taxonomy" id="3827"/>
    <lineage>
        <taxon>Eukaryota</taxon>
        <taxon>Viridiplantae</taxon>
        <taxon>Streptophyta</taxon>
        <taxon>Embryophyta</taxon>
        <taxon>Tracheophyta</taxon>
        <taxon>Spermatophyta</taxon>
        <taxon>Magnoliopsida</taxon>
        <taxon>eudicotyledons</taxon>
        <taxon>Gunneridae</taxon>
        <taxon>Pentapetalae</taxon>
        <taxon>rosids</taxon>
        <taxon>fabids</taxon>
        <taxon>Fabales</taxon>
        <taxon>Fabaceae</taxon>
        <taxon>Papilionoideae</taxon>
        <taxon>50 kb inversion clade</taxon>
        <taxon>NPAAA clade</taxon>
        <taxon>Hologalegina</taxon>
        <taxon>IRL clade</taxon>
        <taxon>Cicereae</taxon>
        <taxon>Cicer</taxon>
    </lineage>
</organism>
<dbReference type="InterPro" id="IPR006084">
    <property type="entry name" value="XPG/Rad2"/>
</dbReference>
<dbReference type="InterPro" id="IPR036279">
    <property type="entry name" value="5-3_exonuclease_C_sf"/>
</dbReference>
<dbReference type="GO" id="GO:0005634">
    <property type="term" value="C:nucleus"/>
    <property type="evidence" value="ECO:0007669"/>
    <property type="project" value="UniProtKB-SubCell"/>
</dbReference>
<evidence type="ECO:0000313" key="17">
    <source>
        <dbReference type="RefSeq" id="XP_004492689.1"/>
    </source>
</evidence>
<dbReference type="SUPFAM" id="SSF88723">
    <property type="entry name" value="PIN domain-like"/>
    <property type="match status" value="1"/>
</dbReference>
<dbReference type="KEGG" id="cam:101490362"/>
<keyword evidence="8" id="KW-0460">Magnesium</keyword>
<keyword evidence="3" id="KW-0540">Nuclease</keyword>
<dbReference type="Pfam" id="PF00752">
    <property type="entry name" value="XPG_N"/>
    <property type="match status" value="1"/>
</dbReference>
<evidence type="ECO:0000256" key="11">
    <source>
        <dbReference type="ARBA" id="ARBA00038112"/>
    </source>
</evidence>
<accession>A0A1S2XPX1</accession>
<feature type="domain" description="XPG N-terminal" evidence="15">
    <location>
        <begin position="1"/>
        <end position="96"/>
    </location>
</feature>
<dbReference type="GO" id="GO:0006281">
    <property type="term" value="P:DNA repair"/>
    <property type="evidence" value="ECO:0007669"/>
    <property type="project" value="UniProtKB-KW"/>
</dbReference>
<dbReference type="PANTHER" id="PTHR11081:SF59">
    <property type="entry name" value="FI23547P1"/>
    <property type="match status" value="1"/>
</dbReference>
<dbReference type="GO" id="GO:0009555">
    <property type="term" value="P:pollen development"/>
    <property type="evidence" value="ECO:0007669"/>
    <property type="project" value="TreeGrafter"/>
</dbReference>
<gene>
    <name evidence="17" type="primary">LOC101490362</name>
</gene>
<evidence type="ECO:0000256" key="2">
    <source>
        <dbReference type="ARBA" id="ARBA00004123"/>
    </source>
</evidence>
<reference evidence="17" key="2">
    <citation type="submission" date="2025-08" db="UniProtKB">
        <authorList>
            <consortium name="RefSeq"/>
        </authorList>
    </citation>
    <scope>IDENTIFICATION</scope>
    <source>
        <tissue evidence="17">Etiolated seedlings</tissue>
    </source>
</reference>
<dbReference type="eggNOG" id="KOG2519">
    <property type="taxonomic scope" value="Eukaryota"/>
</dbReference>
<name>A0A1S2XPX1_CICAR</name>
<evidence type="ECO:0000256" key="3">
    <source>
        <dbReference type="ARBA" id="ARBA00022722"/>
    </source>
</evidence>
<evidence type="ECO:0000256" key="1">
    <source>
        <dbReference type="ARBA" id="ARBA00001946"/>
    </source>
</evidence>
<keyword evidence="7" id="KW-0378">Hydrolase</keyword>
<dbReference type="InterPro" id="IPR006086">
    <property type="entry name" value="XPG-I_dom"/>
</dbReference>
<comment type="cofactor">
    <cofactor evidence="1">
        <name>Mg(2+)</name>
        <dbReference type="ChEBI" id="CHEBI:18420"/>
    </cofactor>
</comment>
<evidence type="ECO:0000313" key="16">
    <source>
        <dbReference type="Proteomes" id="UP000087171"/>
    </source>
</evidence>
<dbReference type="AlphaFoldDB" id="A0A1S2XPX1"/>
<dbReference type="InterPro" id="IPR006085">
    <property type="entry name" value="XPG_DNA_repair_N"/>
</dbReference>
<keyword evidence="5" id="KW-0255">Endonuclease</keyword>
<dbReference type="Gene3D" id="1.10.150.20">
    <property type="entry name" value="5' to 3' exonuclease, C-terminal subdomain"/>
    <property type="match status" value="1"/>
</dbReference>
<comment type="subcellular location">
    <subcellularLocation>
        <location evidence="2">Nucleus</location>
    </subcellularLocation>
</comment>
<protein>
    <recommendedName>
        <fullName evidence="12">Flap endonuclease GEN-like 1</fullName>
    </recommendedName>
</protein>
<keyword evidence="4" id="KW-0479">Metal-binding</keyword>
<dbReference type="OrthoDB" id="2959108at2759"/>
<evidence type="ECO:0000256" key="4">
    <source>
        <dbReference type="ARBA" id="ARBA00022723"/>
    </source>
</evidence>
<keyword evidence="16" id="KW-1185">Reference proteome</keyword>
<dbReference type="GeneID" id="101490362"/>
<dbReference type="FunFam" id="3.40.50.1010:FF:000032">
    <property type="entry name" value="Flap endonuclease GEN-like 1"/>
    <property type="match status" value="1"/>
</dbReference>
<dbReference type="Pfam" id="PF00867">
    <property type="entry name" value="XPG_I"/>
    <property type="match status" value="1"/>
</dbReference>
<evidence type="ECO:0000256" key="8">
    <source>
        <dbReference type="ARBA" id="ARBA00022842"/>
    </source>
</evidence>
<evidence type="ECO:0000259" key="14">
    <source>
        <dbReference type="SMART" id="SM00484"/>
    </source>
</evidence>
<evidence type="ECO:0000256" key="9">
    <source>
        <dbReference type="ARBA" id="ARBA00023204"/>
    </source>
</evidence>
<sequence length="616" mass="69803">MGVGGNFWDLLKPYARNEGFDFLRNKRVAVDLSLWIVQHENAIKTHVRKPHLRLLFFRTINLFSKFGAFPVFVVDGTPSPLKSKARIARFFRSSGIESTSLPVPEEGVSAERNSSFSRRVQECVELAELLGIPVLKAKGEAEALCAQLNSEGHIDACITSDSDAFLFGANCIIKCFSPNSKEPFECYSMSDIEAGLGLKRKHLIAISLLVGNDYDLNGVQGIGLDSALRFVQAFSEDDVLNRLHEIGKGNAFQVPIDIKSEDNMDMDGNSPNTKQTHCSFCGHPGNKRDHMMKFSCEFCVTNDNKGCLQKPEGFKCDCLSCGMNRKHKEQKKNENWHTKICHKIAKEPNFPKDQIIDMYLCNDNGYFSANGGPHFLWKRPNIELLVEFLNFHQNWDPSYVRRIMFPMMSTIFLRETATSTADSLLFGQFEFDSLQRVKTRYGYQFYVVKWKRVMVNIAPKTSSTKSVMQPDVMQPDVRELDETVDLLNDCDFPEIYEEDGCSFLLTDENMDLVAAAFPEEVQRFWQEQEVKDGNRQKNSISISQENERSSVSPNSRGVQLNITEFFPTTKSKHNPIHEEESSSKNVDSPGSGGSKVKRKASSSNISKSVRRRLLFD</sequence>
<dbReference type="PANTHER" id="PTHR11081">
    <property type="entry name" value="FLAP ENDONUCLEASE FAMILY MEMBER"/>
    <property type="match status" value="1"/>
</dbReference>
<evidence type="ECO:0000256" key="6">
    <source>
        <dbReference type="ARBA" id="ARBA00022763"/>
    </source>
</evidence>
<dbReference type="SUPFAM" id="SSF47807">
    <property type="entry name" value="5' to 3' exonuclease, C-terminal subdomain"/>
    <property type="match status" value="1"/>
</dbReference>
<keyword evidence="9" id="KW-0234">DNA repair</keyword>
<dbReference type="SMART" id="SM00485">
    <property type="entry name" value="XPGN"/>
    <property type="match status" value="1"/>
</dbReference>
<keyword evidence="6" id="KW-0227">DNA damage</keyword>
<feature type="compositionally biased region" description="Polar residues" evidence="13">
    <location>
        <begin position="536"/>
        <end position="569"/>
    </location>
</feature>
<dbReference type="CDD" id="cd09869">
    <property type="entry name" value="PIN_GEN1"/>
    <property type="match status" value="1"/>
</dbReference>
<evidence type="ECO:0000256" key="12">
    <source>
        <dbReference type="ARBA" id="ARBA00073453"/>
    </source>
</evidence>
<dbReference type="InterPro" id="IPR029060">
    <property type="entry name" value="PIN-like_dom_sf"/>
</dbReference>
<evidence type="ECO:0000256" key="10">
    <source>
        <dbReference type="ARBA" id="ARBA00023242"/>
    </source>
</evidence>
<feature type="domain" description="XPG-I" evidence="14">
    <location>
        <begin position="128"/>
        <end position="198"/>
    </location>
</feature>
<dbReference type="GO" id="GO:0046872">
    <property type="term" value="F:metal ion binding"/>
    <property type="evidence" value="ECO:0007669"/>
    <property type="project" value="UniProtKB-KW"/>
</dbReference>
<proteinExistence type="inferred from homology"/>
<dbReference type="SMART" id="SM00484">
    <property type="entry name" value="XPGI"/>
    <property type="match status" value="1"/>
</dbReference>
<dbReference type="GO" id="GO:0017108">
    <property type="term" value="F:5'-flap endonuclease activity"/>
    <property type="evidence" value="ECO:0007669"/>
    <property type="project" value="TreeGrafter"/>
</dbReference>
<evidence type="ECO:0000256" key="13">
    <source>
        <dbReference type="SAM" id="MobiDB-lite"/>
    </source>
</evidence>
<comment type="similarity">
    <text evidence="11">Belongs to the XPG/RAD2 endonuclease family. GEN subfamily.</text>
</comment>
<evidence type="ECO:0000256" key="5">
    <source>
        <dbReference type="ARBA" id="ARBA00022759"/>
    </source>
</evidence>